<dbReference type="EnsemblMetazoa" id="XM_038201034.1">
    <property type="protein sequence ID" value="XP_038056962.1"/>
    <property type="gene ID" value="LOC119728701"/>
</dbReference>
<feature type="compositionally biased region" description="Low complexity" evidence="1">
    <location>
        <begin position="75"/>
        <end position="86"/>
    </location>
</feature>
<dbReference type="RefSeq" id="XP_038056962.1">
    <property type="nucleotide sequence ID" value="XM_038201034.1"/>
</dbReference>
<dbReference type="GeneID" id="119728701"/>
<evidence type="ECO:0000313" key="3">
    <source>
        <dbReference type="Proteomes" id="UP000887568"/>
    </source>
</evidence>
<dbReference type="Proteomes" id="UP000887568">
    <property type="component" value="Unplaced"/>
</dbReference>
<proteinExistence type="predicted"/>
<feature type="compositionally biased region" description="Basic and acidic residues" evidence="1">
    <location>
        <begin position="64"/>
        <end position="74"/>
    </location>
</feature>
<organism evidence="2 3">
    <name type="scientific">Patiria miniata</name>
    <name type="common">Bat star</name>
    <name type="synonym">Asterina miniata</name>
    <dbReference type="NCBI Taxonomy" id="46514"/>
    <lineage>
        <taxon>Eukaryota</taxon>
        <taxon>Metazoa</taxon>
        <taxon>Echinodermata</taxon>
        <taxon>Eleutherozoa</taxon>
        <taxon>Asterozoa</taxon>
        <taxon>Asteroidea</taxon>
        <taxon>Valvatacea</taxon>
        <taxon>Valvatida</taxon>
        <taxon>Asterinidae</taxon>
        <taxon>Patiria</taxon>
    </lineage>
</organism>
<protein>
    <submittedName>
        <fullName evidence="2">Uncharacterized protein</fullName>
    </submittedName>
</protein>
<feature type="region of interest" description="Disordered" evidence="1">
    <location>
        <begin position="32"/>
        <end position="95"/>
    </location>
</feature>
<keyword evidence="3" id="KW-1185">Reference proteome</keyword>
<evidence type="ECO:0000313" key="2">
    <source>
        <dbReference type="EnsemblMetazoa" id="XP_038056962.1"/>
    </source>
</evidence>
<reference evidence="2" key="1">
    <citation type="submission" date="2022-11" db="UniProtKB">
        <authorList>
            <consortium name="EnsemblMetazoa"/>
        </authorList>
    </citation>
    <scope>IDENTIFICATION</scope>
</reference>
<evidence type="ECO:0000256" key="1">
    <source>
        <dbReference type="SAM" id="MobiDB-lite"/>
    </source>
</evidence>
<dbReference type="AlphaFoldDB" id="A0A913ZZG1"/>
<name>A0A913ZZG1_PATMI</name>
<accession>A0A913ZZG1</accession>
<sequence length="138" mass="14558">MRTRRDIPLYSFRYHTGSVLENPQHLHRVLFEGCPPDGRQSRESGAEGGEPSIIGSTGSSPTRDFPRIGWEKRGSVVSSSSTSTEEGAIRVNSPLVEDNRNDSAYELIDMSEVSVGGSTGAGVHGAVGIAAGVAVTVS</sequence>